<organism evidence="1 2">
    <name type="scientific">Cephus cinctus</name>
    <name type="common">Wheat stem sawfly</name>
    <dbReference type="NCBI Taxonomy" id="211228"/>
    <lineage>
        <taxon>Eukaryota</taxon>
        <taxon>Metazoa</taxon>
        <taxon>Ecdysozoa</taxon>
        <taxon>Arthropoda</taxon>
        <taxon>Hexapoda</taxon>
        <taxon>Insecta</taxon>
        <taxon>Pterygota</taxon>
        <taxon>Neoptera</taxon>
        <taxon>Endopterygota</taxon>
        <taxon>Hymenoptera</taxon>
        <taxon>Cephoidea</taxon>
        <taxon>Cephidae</taxon>
        <taxon>Cephus</taxon>
    </lineage>
</organism>
<evidence type="ECO:0000313" key="1">
    <source>
        <dbReference type="Proteomes" id="UP000694920"/>
    </source>
</evidence>
<name>A0AAJ7RJ10_CEPCN</name>
<dbReference type="InterPro" id="IPR017216">
    <property type="entry name" value="HPS3"/>
</dbReference>
<dbReference type="RefSeq" id="XP_024941814.1">
    <property type="nucleotide sequence ID" value="XM_025086046.1"/>
</dbReference>
<dbReference type="PANTHER" id="PTHR28633:SF1">
    <property type="entry name" value="BLOC-2 COMPLEX MEMBER HPS3"/>
    <property type="match status" value="1"/>
</dbReference>
<protein>
    <submittedName>
        <fullName evidence="2">Uncharacterized protein LOC112494509 isoform X1</fullName>
    </submittedName>
</protein>
<dbReference type="PANTHER" id="PTHR28633">
    <property type="entry name" value="HERMANSKY-PUDLAK SYNDROME 3 PROTEIN"/>
    <property type="match status" value="1"/>
</dbReference>
<accession>A0AAJ7RJ10</accession>
<evidence type="ECO:0000313" key="2">
    <source>
        <dbReference type="RefSeq" id="XP_024941814.1"/>
    </source>
</evidence>
<sequence length="135" mass="15555">MVRVIPVHNFLGQSVAQIDEPTAFCTANESANELLFLALRTHCIEVYLLNNPDLKRLTTFPTVDLAEYILHCAKGEYIATMEAKVNCQNGLVFWCQLQYQNYILYTEDTTNFIAIRSFFGKLSCFRTEFTIVRNK</sequence>
<dbReference type="GeneID" id="112494509"/>
<proteinExistence type="predicted"/>
<gene>
    <name evidence="2" type="primary">LOC112494509</name>
</gene>
<dbReference type="Proteomes" id="UP000694920">
    <property type="component" value="Unplaced"/>
</dbReference>
<dbReference type="GO" id="GO:0005737">
    <property type="term" value="C:cytoplasm"/>
    <property type="evidence" value="ECO:0007669"/>
    <property type="project" value="TreeGrafter"/>
</dbReference>
<reference evidence="2" key="1">
    <citation type="submission" date="2025-08" db="UniProtKB">
        <authorList>
            <consortium name="RefSeq"/>
        </authorList>
    </citation>
    <scope>IDENTIFICATION</scope>
</reference>
<dbReference type="KEGG" id="ccin:112494509"/>
<dbReference type="AlphaFoldDB" id="A0AAJ7RJ10"/>
<keyword evidence="1" id="KW-1185">Reference proteome</keyword>